<dbReference type="AlphaFoldDB" id="A0A1G7MZZ2"/>
<dbReference type="EMBL" id="FMZW01000067">
    <property type="protein sequence ID" value="SDF67237.1"/>
    <property type="molecule type" value="Genomic_DNA"/>
</dbReference>
<evidence type="ECO:0000313" key="1">
    <source>
        <dbReference type="EMBL" id="SDF67237.1"/>
    </source>
</evidence>
<gene>
    <name evidence="1" type="ORF">SAMN05216337_106711</name>
</gene>
<evidence type="ECO:0000313" key="2">
    <source>
        <dbReference type="Proteomes" id="UP000199245"/>
    </source>
</evidence>
<dbReference type="Proteomes" id="UP000199245">
    <property type="component" value="Unassembled WGS sequence"/>
</dbReference>
<proteinExistence type="predicted"/>
<protein>
    <submittedName>
        <fullName evidence="1">Uncharacterized protein</fullName>
    </submittedName>
</protein>
<accession>A0A1G7MZZ2</accession>
<name>A0A1G7MZZ2_9BRAD</name>
<sequence length="90" mass="10554">MERSVQGPYSVSVRAFIWFSKDMSIRKPIVGEQVMMNICGFLSRWFAEEWFWNAALRTELAPVHQLPDNVIYVDFKAIREAKEGACERRL</sequence>
<organism evidence="1 2">
    <name type="scientific">Bradyrhizobium brasilense</name>
    <dbReference type="NCBI Taxonomy" id="1419277"/>
    <lineage>
        <taxon>Bacteria</taxon>
        <taxon>Pseudomonadati</taxon>
        <taxon>Pseudomonadota</taxon>
        <taxon>Alphaproteobacteria</taxon>
        <taxon>Hyphomicrobiales</taxon>
        <taxon>Nitrobacteraceae</taxon>
        <taxon>Bradyrhizobium</taxon>
    </lineage>
</organism>
<reference evidence="1 2" key="1">
    <citation type="submission" date="2016-10" db="EMBL/GenBank/DDBJ databases">
        <authorList>
            <person name="de Groot N.N."/>
        </authorList>
    </citation>
    <scope>NUCLEOTIDE SEQUENCE [LARGE SCALE GENOMIC DNA]</scope>
    <source>
        <strain evidence="1 2">R5</strain>
    </source>
</reference>